<keyword evidence="3" id="KW-1185">Reference proteome</keyword>
<gene>
    <name evidence="2" type="ORF">PVAP13_2NG102918</name>
</gene>
<dbReference type="EMBL" id="CM029040">
    <property type="protein sequence ID" value="KAG2632687.1"/>
    <property type="molecule type" value="Genomic_DNA"/>
</dbReference>
<proteinExistence type="predicted"/>
<comment type="caution">
    <text evidence="2">The sequence shown here is derived from an EMBL/GenBank/DDBJ whole genome shotgun (WGS) entry which is preliminary data.</text>
</comment>
<organism evidence="2 3">
    <name type="scientific">Panicum virgatum</name>
    <name type="common">Blackwell switchgrass</name>
    <dbReference type="NCBI Taxonomy" id="38727"/>
    <lineage>
        <taxon>Eukaryota</taxon>
        <taxon>Viridiplantae</taxon>
        <taxon>Streptophyta</taxon>
        <taxon>Embryophyta</taxon>
        <taxon>Tracheophyta</taxon>
        <taxon>Spermatophyta</taxon>
        <taxon>Magnoliopsida</taxon>
        <taxon>Liliopsida</taxon>
        <taxon>Poales</taxon>
        <taxon>Poaceae</taxon>
        <taxon>PACMAD clade</taxon>
        <taxon>Panicoideae</taxon>
        <taxon>Panicodae</taxon>
        <taxon>Paniceae</taxon>
        <taxon>Panicinae</taxon>
        <taxon>Panicum</taxon>
        <taxon>Panicum sect. Hiantes</taxon>
    </lineage>
</organism>
<feature type="region of interest" description="Disordered" evidence="1">
    <location>
        <begin position="22"/>
        <end position="54"/>
    </location>
</feature>
<evidence type="ECO:0000256" key="1">
    <source>
        <dbReference type="SAM" id="MobiDB-lite"/>
    </source>
</evidence>
<evidence type="ECO:0000313" key="3">
    <source>
        <dbReference type="Proteomes" id="UP000823388"/>
    </source>
</evidence>
<feature type="compositionally biased region" description="Basic residues" evidence="1">
    <location>
        <begin position="93"/>
        <end position="109"/>
    </location>
</feature>
<reference evidence="2" key="1">
    <citation type="submission" date="2020-05" db="EMBL/GenBank/DDBJ databases">
        <title>WGS assembly of Panicum virgatum.</title>
        <authorList>
            <person name="Lovell J.T."/>
            <person name="Jenkins J."/>
            <person name="Shu S."/>
            <person name="Juenger T.E."/>
            <person name="Schmutz J."/>
        </authorList>
    </citation>
    <scope>NUCLEOTIDE SEQUENCE</scope>
    <source>
        <strain evidence="2">AP13</strain>
    </source>
</reference>
<feature type="compositionally biased region" description="Polar residues" evidence="1">
    <location>
        <begin position="22"/>
        <end position="32"/>
    </location>
</feature>
<dbReference type="AlphaFoldDB" id="A0A8T0VEA6"/>
<protein>
    <submittedName>
        <fullName evidence="2">Uncharacterized protein</fullName>
    </submittedName>
</protein>
<sequence>MLNQPPDAGNRAALQSILQDYTNDTHPTTWNPNLHRGGPRGAGEDLEAAGAAGRPGCAERAVCEDVDEVRGGGGRDNMVRAAGAAGLRETGRARGRRGAWRRRQGRRGRGAVGAAEWPRRRGMTSRGGCTDRAARTPRCAAARARKKAAAHAGGLGDVDLNLAKGVICWAGDGSVSAG</sequence>
<accession>A0A8T0VEA6</accession>
<evidence type="ECO:0000313" key="2">
    <source>
        <dbReference type="EMBL" id="KAG2632687.1"/>
    </source>
</evidence>
<feature type="region of interest" description="Disordered" evidence="1">
    <location>
        <begin position="72"/>
        <end position="132"/>
    </location>
</feature>
<dbReference type="Proteomes" id="UP000823388">
    <property type="component" value="Chromosome 2N"/>
</dbReference>
<name>A0A8T0VEA6_PANVG</name>